<organism evidence="7 8">
    <name type="scientific">Thalassobacterium maritimum</name>
    <dbReference type="NCBI Taxonomy" id="3041265"/>
    <lineage>
        <taxon>Bacteria</taxon>
        <taxon>Pseudomonadati</taxon>
        <taxon>Verrucomicrobiota</taxon>
        <taxon>Opitutia</taxon>
        <taxon>Puniceicoccales</taxon>
        <taxon>Coraliomargaritaceae</taxon>
        <taxon>Thalassobacterium</taxon>
    </lineage>
</organism>
<dbReference type="Gene3D" id="2.70.98.10">
    <property type="match status" value="1"/>
</dbReference>
<dbReference type="InterPro" id="IPR029483">
    <property type="entry name" value="GH97_C"/>
</dbReference>
<dbReference type="InterPro" id="IPR017853">
    <property type="entry name" value="GH"/>
</dbReference>
<evidence type="ECO:0000256" key="1">
    <source>
        <dbReference type="ARBA" id="ARBA00022801"/>
    </source>
</evidence>
<keyword evidence="2" id="KW-0326">Glycosidase</keyword>
<dbReference type="Pfam" id="PF14508">
    <property type="entry name" value="GH97_N"/>
    <property type="match status" value="1"/>
</dbReference>
<dbReference type="PANTHER" id="PTHR35803">
    <property type="entry name" value="GLUCAN 1,4-ALPHA-GLUCOSIDASE SUSB-RELATED"/>
    <property type="match status" value="1"/>
</dbReference>
<dbReference type="InterPro" id="IPR013780">
    <property type="entry name" value="Glyco_hydro_b"/>
</dbReference>
<dbReference type="InterPro" id="IPR014718">
    <property type="entry name" value="GH-type_carb-bd"/>
</dbReference>
<feature type="signal peptide" evidence="3">
    <location>
        <begin position="1"/>
        <end position="31"/>
    </location>
</feature>
<feature type="domain" description="Glycosyl-hydrolase 97 N-terminal" evidence="5">
    <location>
        <begin position="34"/>
        <end position="271"/>
    </location>
</feature>
<accession>A0ABU1B211</accession>
<dbReference type="InterPro" id="IPR019563">
    <property type="entry name" value="GH97_catalytic"/>
</dbReference>
<name>A0ABU1B211_9BACT</name>
<protein>
    <submittedName>
        <fullName evidence="7">Glycoside hydrolase family 97 catalytic domain-containing protein</fullName>
    </submittedName>
</protein>
<dbReference type="EMBL" id="JARXHW010000072">
    <property type="protein sequence ID" value="MDQ8209467.1"/>
    <property type="molecule type" value="Genomic_DNA"/>
</dbReference>
<dbReference type="Gene3D" id="3.20.20.70">
    <property type="entry name" value="Aldolase class I"/>
    <property type="match status" value="1"/>
</dbReference>
<feature type="domain" description="Glycosyl-hydrolase 97 C-terminal oligomerisation" evidence="6">
    <location>
        <begin position="543"/>
        <end position="662"/>
    </location>
</feature>
<evidence type="ECO:0000313" key="8">
    <source>
        <dbReference type="Proteomes" id="UP001225316"/>
    </source>
</evidence>
<evidence type="ECO:0000259" key="5">
    <source>
        <dbReference type="Pfam" id="PF14508"/>
    </source>
</evidence>
<dbReference type="Pfam" id="PF14509">
    <property type="entry name" value="GH97_C"/>
    <property type="match status" value="1"/>
</dbReference>
<sequence>YIMSAYIPMNYNRFIQILSAAFLCPLLAATAASISSPDQHIQVTTHSADGQVAYSVAFQGQPVIAKSRLGVELAGGAFSGSLELTDTETHTHDSTWQPVWGQFNEYRDHYNELTLHLREVDAPKRTMQVILRAYDDGIAFRYVFPEQPGLSNVNWQRELSEVSVLAQAPVAWYAKTSTTLFNAVPFGKLGKFCRTPFTARLSEEVYISLHEAAVVNSSDANLTIAKDDRTLRYNGSMRDTAASVSPWRTVLIAAKPGDLVVSSMILNLNEPNKLADTSWIKTGVSLWDWRNHGGVADDGFVYGINTESYIRYIDFAHENGLPFLIIDAEWYGPERDPKSDPVTYEHEVEMPKVVSYAKEKGVGIWLYINDKALKNFDMDRTFAQYQEWGIVGIKHGFLGGGNQTKNAFSVKVLEKCAEYEIMYNLHEPNKPTGLTRTYPHYMSNEYVNSMLDAANRVPATPSELSVFPVVHNLGGPVDRSCGLFDMDQSIARDKVHKQIPSTVVSQVAQCLIFYSGILTLPDMPDAYNRKMDLFEFIKQLPMTWDETQVLEMEIGKHLTMARRSGDTWMVAAVADESGREMDLNLDFLNPGVSYDITLYEDTAESHYAFPGGWNQADARKKKIAFEPVETKRELYQIRKMTVKQGDRIRAHIAPGGGHCMWIRPR</sequence>
<keyword evidence="1 7" id="KW-0378">Hydrolase</keyword>
<comment type="caution">
    <text evidence="7">The sequence shown here is derived from an EMBL/GenBank/DDBJ whole genome shotgun (WGS) entry which is preliminary data.</text>
</comment>
<dbReference type="GO" id="GO:0016787">
    <property type="term" value="F:hydrolase activity"/>
    <property type="evidence" value="ECO:0007669"/>
    <property type="project" value="UniProtKB-KW"/>
</dbReference>
<evidence type="ECO:0000256" key="2">
    <source>
        <dbReference type="ARBA" id="ARBA00023295"/>
    </source>
</evidence>
<keyword evidence="8" id="KW-1185">Reference proteome</keyword>
<keyword evidence="3" id="KW-0732">Signal</keyword>
<evidence type="ECO:0000256" key="3">
    <source>
        <dbReference type="SAM" id="SignalP"/>
    </source>
</evidence>
<dbReference type="SUPFAM" id="SSF51445">
    <property type="entry name" value="(Trans)glycosidases"/>
    <property type="match status" value="1"/>
</dbReference>
<dbReference type="Proteomes" id="UP001225316">
    <property type="component" value="Unassembled WGS sequence"/>
</dbReference>
<evidence type="ECO:0000259" key="6">
    <source>
        <dbReference type="Pfam" id="PF14509"/>
    </source>
</evidence>
<feature type="domain" description="Glycosyl-hydrolase 97 catalytic" evidence="4">
    <location>
        <begin position="291"/>
        <end position="446"/>
    </location>
</feature>
<reference evidence="7 8" key="1">
    <citation type="submission" date="2023-04" db="EMBL/GenBank/DDBJ databases">
        <title>A novel bacteria isolated from coastal sediment.</title>
        <authorList>
            <person name="Liu X.-J."/>
            <person name="Du Z.-J."/>
        </authorList>
    </citation>
    <scope>NUCLEOTIDE SEQUENCE [LARGE SCALE GENOMIC DNA]</scope>
    <source>
        <strain evidence="7 8">SDUM461003</strain>
    </source>
</reference>
<dbReference type="RefSeq" id="WP_308952384.1">
    <property type="nucleotide sequence ID" value="NZ_JARXHW010000072.1"/>
</dbReference>
<proteinExistence type="predicted"/>
<dbReference type="Gene3D" id="2.60.40.1180">
    <property type="entry name" value="Golgi alpha-mannosidase II"/>
    <property type="match status" value="1"/>
</dbReference>
<dbReference type="Pfam" id="PF10566">
    <property type="entry name" value="Glyco_hydro_97"/>
    <property type="match status" value="1"/>
</dbReference>
<feature type="non-terminal residue" evidence="7">
    <location>
        <position position="1"/>
    </location>
</feature>
<gene>
    <name evidence="7" type="ORF">QEH52_18220</name>
</gene>
<evidence type="ECO:0000313" key="7">
    <source>
        <dbReference type="EMBL" id="MDQ8209467.1"/>
    </source>
</evidence>
<dbReference type="InterPro" id="IPR029486">
    <property type="entry name" value="GH97_N"/>
</dbReference>
<dbReference type="InterPro" id="IPR052720">
    <property type="entry name" value="Glycosyl_hydrolase_97"/>
</dbReference>
<feature type="chain" id="PRO_5046235163" evidence="3">
    <location>
        <begin position="32"/>
        <end position="665"/>
    </location>
</feature>
<dbReference type="InterPro" id="IPR013785">
    <property type="entry name" value="Aldolase_TIM"/>
</dbReference>
<evidence type="ECO:0000259" key="4">
    <source>
        <dbReference type="Pfam" id="PF10566"/>
    </source>
</evidence>